<accession>A0A382BMN3</accession>
<proteinExistence type="predicted"/>
<dbReference type="AlphaFoldDB" id="A0A382BMN3"/>
<dbReference type="EMBL" id="UINC01030536">
    <property type="protein sequence ID" value="SVB15096.1"/>
    <property type="molecule type" value="Genomic_DNA"/>
</dbReference>
<sequence length="78" mass="8399">MATQQTTTQIPETLTQQQAIGLLVQGVQIAQQRGAYNLEEAELIAIAIRAFKPAEEKAAEKPAPATATVTETVTETFE</sequence>
<organism evidence="2">
    <name type="scientific">marine metagenome</name>
    <dbReference type="NCBI Taxonomy" id="408172"/>
    <lineage>
        <taxon>unclassified sequences</taxon>
        <taxon>metagenomes</taxon>
        <taxon>ecological metagenomes</taxon>
    </lineage>
</organism>
<evidence type="ECO:0000256" key="1">
    <source>
        <dbReference type="SAM" id="MobiDB-lite"/>
    </source>
</evidence>
<feature type="region of interest" description="Disordered" evidence="1">
    <location>
        <begin position="55"/>
        <end position="78"/>
    </location>
</feature>
<gene>
    <name evidence="2" type="ORF">METZ01_LOCUS167950</name>
</gene>
<evidence type="ECO:0000313" key="2">
    <source>
        <dbReference type="EMBL" id="SVB15096.1"/>
    </source>
</evidence>
<name>A0A382BMN3_9ZZZZ</name>
<feature type="compositionally biased region" description="Low complexity" evidence="1">
    <location>
        <begin position="61"/>
        <end position="78"/>
    </location>
</feature>
<reference evidence="2" key="1">
    <citation type="submission" date="2018-05" db="EMBL/GenBank/DDBJ databases">
        <authorList>
            <person name="Lanie J.A."/>
            <person name="Ng W.-L."/>
            <person name="Kazmierczak K.M."/>
            <person name="Andrzejewski T.M."/>
            <person name="Davidsen T.M."/>
            <person name="Wayne K.J."/>
            <person name="Tettelin H."/>
            <person name="Glass J.I."/>
            <person name="Rusch D."/>
            <person name="Podicherti R."/>
            <person name="Tsui H.-C.T."/>
            <person name="Winkler M.E."/>
        </authorList>
    </citation>
    <scope>NUCLEOTIDE SEQUENCE</scope>
</reference>
<protein>
    <submittedName>
        <fullName evidence="2">Uncharacterized protein</fullName>
    </submittedName>
</protein>